<dbReference type="EMBL" id="CP113361">
    <property type="protein sequence ID" value="WAI01426.1"/>
    <property type="molecule type" value="Genomic_DNA"/>
</dbReference>
<comment type="similarity">
    <text evidence="1 6">Belongs to the L-aspartate dehydrogenase family.</text>
</comment>
<dbReference type="Pfam" id="PF01958">
    <property type="entry name" value="Asp_DH_C"/>
    <property type="match status" value="1"/>
</dbReference>
<protein>
    <recommendedName>
        <fullName evidence="6">L-aspartate dehydrogenase</fullName>
        <ecNumber evidence="6">1.4.1.21</ecNumber>
    </recommendedName>
</protein>
<dbReference type="GO" id="GO:0016639">
    <property type="term" value="F:oxidoreductase activity, acting on the CH-NH2 group of donors, NAD or NADP as acceptor"/>
    <property type="evidence" value="ECO:0007669"/>
    <property type="project" value="UniProtKB-UniRule"/>
</dbReference>
<dbReference type="Pfam" id="PF03447">
    <property type="entry name" value="NAD_binding_3"/>
    <property type="match status" value="1"/>
</dbReference>
<feature type="binding site" evidence="6">
    <location>
        <position position="123"/>
    </location>
    <ligand>
        <name>NAD(+)</name>
        <dbReference type="ChEBI" id="CHEBI:57540"/>
    </ligand>
</feature>
<feature type="domain" description="Aspartate/homoserine dehydrogenase NAD-binding" evidence="8">
    <location>
        <begin position="9"/>
        <end position="120"/>
    </location>
</feature>
<dbReference type="HAMAP" id="MF_01265">
    <property type="entry name" value="NadX"/>
    <property type="match status" value="1"/>
</dbReference>
<feature type="domain" description="Aspartate dehydrogenase" evidence="7">
    <location>
        <begin position="157"/>
        <end position="241"/>
    </location>
</feature>
<accession>A0A9X9S4B6</accession>
<dbReference type="AlphaFoldDB" id="A0A9X9S4B6"/>
<evidence type="ECO:0000256" key="5">
    <source>
        <dbReference type="ARBA" id="ARBA00023027"/>
    </source>
</evidence>
<dbReference type="SUPFAM" id="SSF51735">
    <property type="entry name" value="NAD(P)-binding Rossmann-fold domains"/>
    <property type="match status" value="1"/>
</dbReference>
<dbReference type="InterPro" id="IPR005106">
    <property type="entry name" value="Asp/hSer_DH_NAD-bd"/>
</dbReference>
<dbReference type="InterPro" id="IPR002811">
    <property type="entry name" value="Asp_DH"/>
</dbReference>
<dbReference type="PANTHER" id="PTHR31873">
    <property type="entry name" value="L-ASPARTATE DEHYDROGENASE-RELATED"/>
    <property type="match status" value="1"/>
</dbReference>
<dbReference type="InterPro" id="IPR020626">
    <property type="entry name" value="Asp_DH_prok"/>
</dbReference>
<dbReference type="PIRSF" id="PIRSF005227">
    <property type="entry name" value="Asp_dh_NAD_syn"/>
    <property type="match status" value="1"/>
</dbReference>
<dbReference type="GO" id="GO:0050661">
    <property type="term" value="F:NADP binding"/>
    <property type="evidence" value="ECO:0007669"/>
    <property type="project" value="UniProtKB-UniRule"/>
</dbReference>
<dbReference type="RefSeq" id="WP_268186656.1">
    <property type="nucleotide sequence ID" value="NZ_CP113361.1"/>
</dbReference>
<evidence type="ECO:0000256" key="6">
    <source>
        <dbReference type="HAMAP-Rule" id="MF_01265"/>
    </source>
</evidence>
<comment type="catalytic activity">
    <reaction evidence="6">
        <text>L-aspartate + NAD(+) + H2O = oxaloacetate + NH4(+) + NADH + H(+)</text>
        <dbReference type="Rhea" id="RHEA:11788"/>
        <dbReference type="ChEBI" id="CHEBI:15377"/>
        <dbReference type="ChEBI" id="CHEBI:15378"/>
        <dbReference type="ChEBI" id="CHEBI:16452"/>
        <dbReference type="ChEBI" id="CHEBI:28938"/>
        <dbReference type="ChEBI" id="CHEBI:29991"/>
        <dbReference type="ChEBI" id="CHEBI:57540"/>
        <dbReference type="ChEBI" id="CHEBI:57945"/>
        <dbReference type="EC" id="1.4.1.21"/>
    </reaction>
</comment>
<evidence type="ECO:0000256" key="4">
    <source>
        <dbReference type="ARBA" id="ARBA00023002"/>
    </source>
</evidence>
<evidence type="ECO:0000313" key="10">
    <source>
        <dbReference type="Proteomes" id="UP001163096"/>
    </source>
</evidence>
<evidence type="ECO:0000259" key="8">
    <source>
        <dbReference type="Pfam" id="PF03447"/>
    </source>
</evidence>
<dbReference type="GO" id="GO:0009435">
    <property type="term" value="P:NAD+ biosynthetic process"/>
    <property type="evidence" value="ECO:0007669"/>
    <property type="project" value="UniProtKB-UniRule"/>
</dbReference>
<dbReference type="NCBIfam" id="TIGR03855">
    <property type="entry name" value="NAD_NadX"/>
    <property type="match status" value="1"/>
</dbReference>
<evidence type="ECO:0000256" key="3">
    <source>
        <dbReference type="ARBA" id="ARBA00022857"/>
    </source>
</evidence>
<dbReference type="Gene3D" id="3.40.50.720">
    <property type="entry name" value="NAD(P)-binding Rossmann-like Domain"/>
    <property type="match status" value="1"/>
</dbReference>
<dbReference type="InterPro" id="IPR022487">
    <property type="entry name" value="Asp_DH_arc"/>
</dbReference>
<comment type="pathway">
    <text evidence="6">Cofactor biosynthesis; NAD(+) biosynthesis; iminoaspartate from L-aspartate (dehydrogenase route): step 1/1.</text>
</comment>
<dbReference type="SUPFAM" id="SSF55347">
    <property type="entry name" value="Glyceraldehyde-3-phosphate dehydrogenase-like, C-terminal domain"/>
    <property type="match status" value="1"/>
</dbReference>
<proteinExistence type="inferred from homology"/>
<dbReference type="InterPro" id="IPR036291">
    <property type="entry name" value="NAD(P)-bd_dom_sf"/>
</dbReference>
<dbReference type="GO" id="GO:0033735">
    <property type="term" value="F:aspartate dehydrogenase [NAD(P)+] activity"/>
    <property type="evidence" value="ECO:0007669"/>
    <property type="project" value="UniProtKB-EC"/>
</dbReference>
<keyword evidence="10" id="KW-1185">Reference proteome</keyword>
<dbReference type="Gene3D" id="3.30.360.10">
    <property type="entry name" value="Dihydrodipicolinate Reductase, domain 2"/>
    <property type="match status" value="1"/>
</dbReference>
<evidence type="ECO:0000313" key="9">
    <source>
        <dbReference type="EMBL" id="WAI01426.1"/>
    </source>
</evidence>
<comment type="catalytic activity">
    <reaction evidence="6">
        <text>L-aspartate + NADP(+) + H2O = oxaloacetate + NH4(+) + NADPH + H(+)</text>
        <dbReference type="Rhea" id="RHEA:11784"/>
        <dbReference type="ChEBI" id="CHEBI:15377"/>
        <dbReference type="ChEBI" id="CHEBI:15378"/>
        <dbReference type="ChEBI" id="CHEBI:16452"/>
        <dbReference type="ChEBI" id="CHEBI:28938"/>
        <dbReference type="ChEBI" id="CHEBI:29991"/>
        <dbReference type="ChEBI" id="CHEBI:57783"/>
        <dbReference type="ChEBI" id="CHEBI:58349"/>
        <dbReference type="EC" id="1.4.1.21"/>
    </reaction>
</comment>
<dbReference type="KEGG" id="mou:OU421_00705"/>
<sequence>MYPTTLTVGIIGCGNVGNILAQRQNAFRITAAYDCIPERAQEYSEKYGAKPLSDFSEFLAEPVDIVVEAASVSAVREHAIDVLLSGKDMIILSVGALAEETFRTQLLAKARHLDRKIHIPSGAIMGLDNIRIGQISRVDTLFLKTTKNPKSLGIAEQETKCVFSGTASDCVRQYPKNTNVAISLSLACGCDANVELWSNPGETKNMHEITFAGEFGDAYIRIRNNPAPDNAATSSLAALSILSILENLKNPLVIGA</sequence>
<dbReference type="EC" id="1.4.1.21" evidence="6"/>
<evidence type="ECO:0000256" key="1">
    <source>
        <dbReference type="ARBA" id="ARBA00008331"/>
    </source>
</evidence>
<feature type="active site" evidence="6">
    <location>
        <position position="207"/>
    </location>
</feature>
<dbReference type="GO" id="GO:0051287">
    <property type="term" value="F:NAD binding"/>
    <property type="evidence" value="ECO:0007669"/>
    <property type="project" value="UniProtKB-UniRule"/>
</dbReference>
<comment type="function">
    <text evidence="6">Specifically catalyzes the NAD or NADP-dependent dehydrogenation of L-aspartate to iminoaspartate.</text>
</comment>
<name>A0A9X9S4B6_METOG</name>
<dbReference type="InterPro" id="IPR011182">
    <property type="entry name" value="L-Asp_DH"/>
</dbReference>
<evidence type="ECO:0000256" key="2">
    <source>
        <dbReference type="ARBA" id="ARBA00022642"/>
    </source>
</evidence>
<dbReference type="GeneID" id="76833577"/>
<dbReference type="NCBIfam" id="NF009829">
    <property type="entry name" value="PRK13303.1-4"/>
    <property type="match status" value="1"/>
</dbReference>
<organism evidence="9 10">
    <name type="scientific">Methanogenium organophilum</name>
    <dbReference type="NCBI Taxonomy" id="2199"/>
    <lineage>
        <taxon>Archaea</taxon>
        <taxon>Methanobacteriati</taxon>
        <taxon>Methanobacteriota</taxon>
        <taxon>Stenosarchaea group</taxon>
        <taxon>Methanomicrobia</taxon>
        <taxon>Methanomicrobiales</taxon>
        <taxon>Methanomicrobiaceae</taxon>
        <taxon>Methanogenium</taxon>
    </lineage>
</organism>
<dbReference type="PANTHER" id="PTHR31873:SF6">
    <property type="entry name" value="ASPARTATE DEHYDROGENASE DOMAIN-CONTAINING PROTEIN"/>
    <property type="match status" value="1"/>
</dbReference>
<dbReference type="Proteomes" id="UP001163096">
    <property type="component" value="Chromosome"/>
</dbReference>
<gene>
    <name evidence="6 9" type="primary">nadX</name>
    <name evidence="9" type="ORF">OU421_00705</name>
</gene>
<comment type="miscellaneous">
    <text evidence="6">The iminoaspartate product is unstable in aqueous solution and can decompose to oxaloacetate and ammonia.</text>
</comment>
<keyword evidence="4 6" id="KW-0560">Oxidoreductase</keyword>
<feature type="binding site" evidence="6">
    <location>
        <position position="179"/>
    </location>
    <ligand>
        <name>NAD(+)</name>
        <dbReference type="ChEBI" id="CHEBI:57540"/>
    </ligand>
</feature>
<keyword evidence="2 6" id="KW-0662">Pyridine nucleotide biosynthesis</keyword>
<keyword evidence="5 6" id="KW-0520">NAD</keyword>
<evidence type="ECO:0000259" key="7">
    <source>
        <dbReference type="Pfam" id="PF01958"/>
    </source>
</evidence>
<keyword evidence="3 6" id="KW-0521">NADP</keyword>
<reference evidence="9" key="1">
    <citation type="submission" date="2022-11" db="EMBL/GenBank/DDBJ databases">
        <title>Complete genome sequence of Methanogenium organophilum DSM 3596.</title>
        <authorList>
            <person name="Chen S.-C."/>
            <person name="Lai S.-J."/>
            <person name="You Y.-T."/>
        </authorList>
    </citation>
    <scope>NUCLEOTIDE SEQUENCE</scope>
    <source>
        <strain evidence="9">DSM 3596</strain>
    </source>
</reference>